<dbReference type="PROSITE" id="PS50088">
    <property type="entry name" value="ANK_REPEAT"/>
    <property type="match status" value="5"/>
</dbReference>
<dbReference type="InterPro" id="IPR002110">
    <property type="entry name" value="Ankyrin_rpt"/>
</dbReference>
<evidence type="ECO:0000313" key="3">
    <source>
        <dbReference type="EMBL" id="KAJ3606226.1"/>
    </source>
</evidence>
<proteinExistence type="predicted"/>
<feature type="non-terminal residue" evidence="3">
    <location>
        <position position="587"/>
    </location>
</feature>
<feature type="repeat" description="ANK" evidence="1">
    <location>
        <begin position="421"/>
        <end position="450"/>
    </location>
</feature>
<keyword evidence="4" id="KW-1185">Reference proteome</keyword>
<feature type="repeat" description="ANK" evidence="1">
    <location>
        <begin position="84"/>
        <end position="116"/>
    </location>
</feature>
<dbReference type="PRINTS" id="PR01415">
    <property type="entry name" value="ANKYRIN"/>
</dbReference>
<feature type="repeat" description="ANK" evidence="1">
    <location>
        <begin position="117"/>
        <end position="149"/>
    </location>
</feature>
<dbReference type="OrthoDB" id="539213at2759"/>
<dbReference type="EMBL" id="JANIIK010000042">
    <property type="protein sequence ID" value="KAJ3606226.1"/>
    <property type="molecule type" value="Genomic_DNA"/>
</dbReference>
<evidence type="ECO:0000256" key="1">
    <source>
        <dbReference type="PROSITE-ProRule" id="PRU00023"/>
    </source>
</evidence>
<name>A0A9Q0EI92_9TELE</name>
<feature type="compositionally biased region" description="Basic and acidic residues" evidence="2">
    <location>
        <begin position="507"/>
        <end position="538"/>
    </location>
</feature>
<feature type="repeat" description="ANK" evidence="1">
    <location>
        <begin position="451"/>
        <end position="483"/>
    </location>
</feature>
<dbReference type="SUPFAM" id="SSF47473">
    <property type="entry name" value="EF-hand"/>
    <property type="match status" value="1"/>
</dbReference>
<evidence type="ECO:0000256" key="2">
    <source>
        <dbReference type="SAM" id="MobiDB-lite"/>
    </source>
</evidence>
<keyword evidence="1" id="KW-0040">ANK repeat</keyword>
<organism evidence="3 4">
    <name type="scientific">Muraenolepis orangiensis</name>
    <name type="common">Patagonian moray cod</name>
    <dbReference type="NCBI Taxonomy" id="630683"/>
    <lineage>
        <taxon>Eukaryota</taxon>
        <taxon>Metazoa</taxon>
        <taxon>Chordata</taxon>
        <taxon>Craniata</taxon>
        <taxon>Vertebrata</taxon>
        <taxon>Euteleostomi</taxon>
        <taxon>Actinopterygii</taxon>
        <taxon>Neopterygii</taxon>
        <taxon>Teleostei</taxon>
        <taxon>Neoteleostei</taxon>
        <taxon>Acanthomorphata</taxon>
        <taxon>Zeiogadaria</taxon>
        <taxon>Gadariae</taxon>
        <taxon>Gadiformes</taxon>
        <taxon>Muraenolepidoidei</taxon>
        <taxon>Muraenolepididae</taxon>
        <taxon>Muraenolepis</taxon>
    </lineage>
</organism>
<dbReference type="SUPFAM" id="SSF48403">
    <property type="entry name" value="Ankyrin repeat"/>
    <property type="match status" value="2"/>
</dbReference>
<reference evidence="3" key="1">
    <citation type="submission" date="2022-07" db="EMBL/GenBank/DDBJ databases">
        <title>Chromosome-level genome of Muraenolepis orangiensis.</title>
        <authorList>
            <person name="Kim J."/>
        </authorList>
    </citation>
    <scope>NUCLEOTIDE SEQUENCE</scope>
    <source>
        <strain evidence="3">KU_S4_2022</strain>
        <tissue evidence="3">Muscle</tissue>
    </source>
</reference>
<dbReference type="SMART" id="SM00248">
    <property type="entry name" value="ANK"/>
    <property type="match status" value="6"/>
</dbReference>
<evidence type="ECO:0008006" key="5">
    <source>
        <dbReference type="Google" id="ProtNLM"/>
    </source>
</evidence>
<feature type="region of interest" description="Disordered" evidence="2">
    <location>
        <begin position="507"/>
        <end position="565"/>
    </location>
</feature>
<dbReference type="Proteomes" id="UP001148018">
    <property type="component" value="Unassembled WGS sequence"/>
</dbReference>
<accession>A0A9Q0EI92</accession>
<sequence>VALHHGAEVNSVCVDGSSALLLSCQNIPDCNTTSLHLLERGADPNIANQSTGVSALMLAAQSGSLQLVRALLQRGGLPGARDAKQQNAIHYAAMGGFFEVIQALCAYGADVGVVSVDGMTALHYAAATGHAHCCKFLAQRGCNPKVKNKDGLLPRQITKDAGYKAAARELLRAERIVGKPGGMDPSTTGSWAVALHDWSHEHQAALLAAFGRQSETVPVESFIRALEELGAPADPDQLHAVVQSHDPRRTGVLNLGDFLKGGKYVPKAFLVSSYGDKKTKTKGKKAGKGGKRQVKPSMLLPICTLPPALDRRREDGGPPLYMLEVHRHHTDARRFDRDRPPRHPVQDDSAWYMDAPCRVFVEVGRCVRMGDLETLKMALSRGVPVDVQDRFYKTPLMEAAACGNYDIAQADVRAGDHFCWSPLHHAAHGGHLNLMRLLVEAGAPVDALTLHGATPLMRAIESSRAACVDFLLRAGAKVTAENKTEQNCLDIAKAFGDPRIIELVKTKMDSLPKPKDPPKKEKSKEVQTKPKAVLKDKANATQTPSLAPPLGMASEGSLRESDDIILQNTRITSRKNTRVDISFQPQT</sequence>
<dbReference type="Pfam" id="PF13637">
    <property type="entry name" value="Ank_4"/>
    <property type="match status" value="1"/>
</dbReference>
<gene>
    <name evidence="3" type="ORF">NHX12_025746</name>
</gene>
<dbReference type="PANTHER" id="PTHR24127">
    <property type="entry name" value="ANKYRIN REPEAT AND EF-HAND DOMAIN-CONTAINING PROTEIN 1"/>
    <property type="match status" value="1"/>
</dbReference>
<evidence type="ECO:0000313" key="4">
    <source>
        <dbReference type="Proteomes" id="UP001148018"/>
    </source>
</evidence>
<dbReference type="InterPro" id="IPR011992">
    <property type="entry name" value="EF-hand-dom_pair"/>
</dbReference>
<dbReference type="InterPro" id="IPR052801">
    <property type="entry name" value="Ankyrin-EF-hand"/>
</dbReference>
<dbReference type="InterPro" id="IPR036770">
    <property type="entry name" value="Ankyrin_rpt-contain_sf"/>
</dbReference>
<protein>
    <recommendedName>
        <fullName evidence="5">Ankyrin repeat and EF-hand domain containing 1a</fullName>
    </recommendedName>
</protein>
<dbReference type="Pfam" id="PF12796">
    <property type="entry name" value="Ank_2"/>
    <property type="match status" value="2"/>
</dbReference>
<dbReference type="AlphaFoldDB" id="A0A9Q0EI92"/>
<feature type="repeat" description="ANK" evidence="1">
    <location>
        <begin position="51"/>
        <end position="83"/>
    </location>
</feature>
<comment type="caution">
    <text evidence="3">The sequence shown here is derived from an EMBL/GenBank/DDBJ whole genome shotgun (WGS) entry which is preliminary data.</text>
</comment>
<dbReference type="PROSITE" id="PS50297">
    <property type="entry name" value="ANK_REP_REGION"/>
    <property type="match status" value="4"/>
</dbReference>
<dbReference type="Gene3D" id="1.25.40.20">
    <property type="entry name" value="Ankyrin repeat-containing domain"/>
    <property type="match status" value="2"/>
</dbReference>
<dbReference type="PANTHER" id="PTHR24127:SF1">
    <property type="entry name" value="ANKYRIN REPEAT AND EF-HAND DOMAIN-CONTAINING PROTEIN 1"/>
    <property type="match status" value="1"/>
</dbReference>
<feature type="non-terminal residue" evidence="3">
    <location>
        <position position="1"/>
    </location>
</feature>